<sequence>MSTNKEQTNIPEVTDNVMRKANQAIARHTGVTHIGATGRIVQAIWEAMEEDLRAGTNQGESQGEGEGDSQSDKGELTLTPNNPQKLWRNLKETFAAHHRGTGKVVDQDVYRDLEKLHSAAHSDAYIGTFTDDQLSTINWAKRFIKSYGAGNAFSSDAMAELGKVMSAYNPSPANSQAQTNVEQAERLMQLGDSLVKQITPTDPATQKAATDRFVAKHLGNDLDDDPDPDDSPGPR</sequence>
<protein>
    <submittedName>
        <fullName evidence="2">Uncharacterized protein</fullName>
    </submittedName>
</protein>
<dbReference type="RefSeq" id="WP_085682158.1">
    <property type="nucleotide sequence ID" value="NZ_CP020932.1"/>
</dbReference>
<evidence type="ECO:0000313" key="3">
    <source>
        <dbReference type="Proteomes" id="UP000193100"/>
    </source>
</evidence>
<feature type="region of interest" description="Disordered" evidence="1">
    <location>
        <begin position="198"/>
        <end position="235"/>
    </location>
</feature>
<feature type="compositionally biased region" description="Acidic residues" evidence="1">
    <location>
        <begin position="221"/>
        <end position="235"/>
    </location>
</feature>
<gene>
    <name evidence="2" type="ORF">MARSALSMR5_04175</name>
</gene>
<organism evidence="2 3">
    <name type="scientific">Marinobacter salarius</name>
    <dbReference type="NCBI Taxonomy" id="1420917"/>
    <lineage>
        <taxon>Bacteria</taxon>
        <taxon>Pseudomonadati</taxon>
        <taxon>Pseudomonadota</taxon>
        <taxon>Gammaproteobacteria</taxon>
        <taxon>Pseudomonadales</taxon>
        <taxon>Marinobacteraceae</taxon>
        <taxon>Marinobacter</taxon>
    </lineage>
</organism>
<feature type="compositionally biased region" description="Polar residues" evidence="1">
    <location>
        <begin position="198"/>
        <end position="208"/>
    </location>
</feature>
<dbReference type="AlphaFoldDB" id="A0A1W6KFH4"/>
<feature type="region of interest" description="Disordered" evidence="1">
    <location>
        <begin position="53"/>
        <end position="82"/>
    </location>
</feature>
<keyword evidence="2" id="KW-0614">Plasmid</keyword>
<dbReference type="Proteomes" id="UP000193100">
    <property type="component" value="Plasmid pSMR5"/>
</dbReference>
<reference evidence="2 3" key="1">
    <citation type="submission" date="2017-04" db="EMBL/GenBank/DDBJ databases">
        <title>Genome Sequence of Marinobacter salarius strain SMR5 Isolated from a culture of the Diatom Skeletonema marinoi.</title>
        <authorList>
            <person name="Topel M."/>
            <person name="Pinder M.I.M."/>
            <person name="Johansson O.N."/>
            <person name="Kourtchenko O."/>
            <person name="Godhe A."/>
            <person name="Clarke A.K."/>
        </authorList>
    </citation>
    <scope>NUCLEOTIDE SEQUENCE [LARGE SCALE GENOMIC DNA]</scope>
    <source>
        <strain evidence="2 3">SMR5</strain>
        <plasmid evidence="3">Plasmid psmr5</plasmid>
    </source>
</reference>
<geneLocation type="plasmid" evidence="3">
    <name>psmr5</name>
</geneLocation>
<evidence type="ECO:0000256" key="1">
    <source>
        <dbReference type="SAM" id="MobiDB-lite"/>
    </source>
</evidence>
<dbReference type="EMBL" id="CP020932">
    <property type="protein sequence ID" value="ARM86195.1"/>
    <property type="molecule type" value="Genomic_DNA"/>
</dbReference>
<proteinExistence type="predicted"/>
<accession>A0A1W6KFH4</accession>
<evidence type="ECO:0000313" key="2">
    <source>
        <dbReference type="EMBL" id="ARM86195.1"/>
    </source>
</evidence>
<dbReference type="GeneID" id="77258076"/>
<name>A0A1W6KFH4_9GAMM</name>
<feature type="compositionally biased region" description="Basic and acidic residues" evidence="1">
    <location>
        <begin position="209"/>
        <end position="220"/>
    </location>
</feature>